<dbReference type="SMART" id="SM00986">
    <property type="entry name" value="UDG"/>
    <property type="match status" value="1"/>
</dbReference>
<dbReference type="InterPro" id="IPR036895">
    <property type="entry name" value="Uracil-DNA_glycosylase-like_sf"/>
</dbReference>
<proteinExistence type="inferred from homology"/>
<evidence type="ECO:0000256" key="1">
    <source>
        <dbReference type="ARBA" id="ARBA00022485"/>
    </source>
</evidence>
<dbReference type="InterPro" id="IPR051536">
    <property type="entry name" value="UDG_Type-4/5"/>
</dbReference>
<evidence type="ECO:0000256" key="2">
    <source>
        <dbReference type="ARBA" id="ARBA00022723"/>
    </source>
</evidence>
<evidence type="ECO:0000256" key="5">
    <source>
        <dbReference type="ARBA" id="ARBA00023004"/>
    </source>
</evidence>
<evidence type="ECO:0000256" key="6">
    <source>
        <dbReference type="ARBA" id="ARBA00023014"/>
    </source>
</evidence>
<evidence type="ECO:0000256" key="7">
    <source>
        <dbReference type="ARBA" id="ARBA00023204"/>
    </source>
</evidence>
<dbReference type="STRING" id="1123029.SAMN02745172_00202"/>
<gene>
    <name evidence="12" type="ORF">SAMN02745172_00202</name>
</gene>
<evidence type="ECO:0000313" key="12">
    <source>
        <dbReference type="EMBL" id="SHO60170.1"/>
    </source>
</evidence>
<dbReference type="Proteomes" id="UP000186406">
    <property type="component" value="Unassembled WGS sequence"/>
</dbReference>
<keyword evidence="3" id="KW-0227">DNA damage</keyword>
<keyword evidence="4" id="KW-0378">Hydrolase</keyword>
<evidence type="ECO:0000313" key="13">
    <source>
        <dbReference type="Proteomes" id="UP000186406"/>
    </source>
</evidence>
<dbReference type="PANTHER" id="PTHR33693:SF3">
    <property type="entry name" value="TYPE-5 URACIL-DNA GLYCOSYLASE"/>
    <property type="match status" value="1"/>
</dbReference>
<dbReference type="GO" id="GO:0006284">
    <property type="term" value="P:base-excision repair"/>
    <property type="evidence" value="ECO:0007669"/>
    <property type="project" value="InterPro"/>
</dbReference>
<evidence type="ECO:0000256" key="10">
    <source>
        <dbReference type="SAM" id="MobiDB-lite"/>
    </source>
</evidence>
<dbReference type="AlphaFoldDB" id="A0A1M7Z5W1"/>
<keyword evidence="7" id="KW-0234">DNA repair</keyword>
<dbReference type="GO" id="GO:0033958">
    <property type="term" value="F:DNA-deoxyinosine glycosylase activity"/>
    <property type="evidence" value="ECO:0007669"/>
    <property type="project" value="InterPro"/>
</dbReference>
<keyword evidence="5" id="KW-0408">Iron</keyword>
<dbReference type="InterPro" id="IPR005122">
    <property type="entry name" value="Uracil-DNA_glycosylase-like"/>
</dbReference>
<dbReference type="GO" id="GO:0004844">
    <property type="term" value="F:uracil DNA N-glycosylase activity"/>
    <property type="evidence" value="ECO:0007669"/>
    <property type="project" value="InterPro"/>
</dbReference>
<accession>A0A1M7Z5W1</accession>
<dbReference type="SUPFAM" id="SSF52141">
    <property type="entry name" value="Uracil-DNA glycosylase-like"/>
    <property type="match status" value="1"/>
</dbReference>
<evidence type="ECO:0000259" key="11">
    <source>
        <dbReference type="SMART" id="SM00986"/>
    </source>
</evidence>
<dbReference type="GO" id="GO:0046872">
    <property type="term" value="F:metal ion binding"/>
    <property type="evidence" value="ECO:0007669"/>
    <property type="project" value="UniProtKB-KW"/>
</dbReference>
<dbReference type="Pfam" id="PF03167">
    <property type="entry name" value="UDG"/>
    <property type="match status" value="1"/>
</dbReference>
<evidence type="ECO:0000256" key="9">
    <source>
        <dbReference type="ARBA" id="ARBA00023887"/>
    </source>
</evidence>
<dbReference type="CDD" id="cd10031">
    <property type="entry name" value="UDG-F5_TTUDGB_like"/>
    <property type="match status" value="1"/>
</dbReference>
<feature type="region of interest" description="Disordered" evidence="10">
    <location>
        <begin position="1"/>
        <end position="41"/>
    </location>
</feature>
<organism evidence="12 13">
    <name type="scientific">Pseudoxanthobacter soli DSM 19599</name>
    <dbReference type="NCBI Taxonomy" id="1123029"/>
    <lineage>
        <taxon>Bacteria</taxon>
        <taxon>Pseudomonadati</taxon>
        <taxon>Pseudomonadota</taxon>
        <taxon>Alphaproteobacteria</taxon>
        <taxon>Hyphomicrobiales</taxon>
        <taxon>Segnochrobactraceae</taxon>
        <taxon>Pseudoxanthobacter</taxon>
    </lineage>
</organism>
<reference evidence="12 13" key="1">
    <citation type="submission" date="2016-12" db="EMBL/GenBank/DDBJ databases">
        <authorList>
            <person name="Song W.-J."/>
            <person name="Kurnit D.M."/>
        </authorList>
    </citation>
    <scope>NUCLEOTIDE SEQUENCE [LARGE SCALE GENOMIC DNA]</scope>
    <source>
        <strain evidence="12 13">DSM 19599</strain>
    </source>
</reference>
<dbReference type="Gene3D" id="3.40.470.10">
    <property type="entry name" value="Uracil-DNA glycosylase-like domain"/>
    <property type="match status" value="1"/>
</dbReference>
<evidence type="ECO:0000256" key="4">
    <source>
        <dbReference type="ARBA" id="ARBA00022801"/>
    </source>
</evidence>
<dbReference type="EMBL" id="FRXO01000001">
    <property type="protein sequence ID" value="SHO60170.1"/>
    <property type="molecule type" value="Genomic_DNA"/>
</dbReference>
<feature type="compositionally biased region" description="Low complexity" evidence="10">
    <location>
        <begin position="1"/>
        <end position="28"/>
    </location>
</feature>
<dbReference type="SMART" id="SM00987">
    <property type="entry name" value="UreE_C"/>
    <property type="match status" value="1"/>
</dbReference>
<keyword evidence="2" id="KW-0479">Metal-binding</keyword>
<keyword evidence="13" id="KW-1185">Reference proteome</keyword>
<dbReference type="InterPro" id="IPR044147">
    <property type="entry name" value="UdgB-like"/>
</dbReference>
<name>A0A1M7Z5W1_9HYPH</name>
<dbReference type="GO" id="GO:0051539">
    <property type="term" value="F:4 iron, 4 sulfur cluster binding"/>
    <property type="evidence" value="ECO:0007669"/>
    <property type="project" value="UniProtKB-KW"/>
</dbReference>
<evidence type="ECO:0000256" key="3">
    <source>
        <dbReference type="ARBA" id="ARBA00022763"/>
    </source>
</evidence>
<feature type="domain" description="Uracil-DNA glycosylase-like" evidence="11">
    <location>
        <begin position="69"/>
        <end position="236"/>
    </location>
</feature>
<sequence>MARAAAASAAPVRTRVRSPRTTAVPSGGSLPGGPLPTEPSRDCPLCPRLAAFRDEWRAREPSWFNAPVRTFEGEDIELLIVGLAPGLRGANRTGRPFTGDYAGDLLYSTLIARGLAAGRFEARPDDGLRLVRTAITNAVRCVPPENKPTPAEINTCRPFLTGTIAGYAGLKAVVALGRIAHDSFLKAVGVPGSRHAFAHGAEHLLPGGLTLFDSYHCSRYNTNTGRLTPAMFHAVFDRVVAHLGPAA</sequence>
<protein>
    <recommendedName>
        <fullName evidence="9">Type-5 uracil-DNA glycosylase</fullName>
    </recommendedName>
</protein>
<dbReference type="PANTHER" id="PTHR33693">
    <property type="entry name" value="TYPE-5 URACIL-DNA GLYCOSYLASE"/>
    <property type="match status" value="1"/>
</dbReference>
<keyword evidence="6" id="KW-0411">Iron-sulfur</keyword>
<comment type="similarity">
    <text evidence="8">Belongs to the uracil-DNA glycosylase (UDG) superfamily. Type 5 (UDGb) family.</text>
</comment>
<keyword evidence="1" id="KW-0004">4Fe-4S</keyword>
<evidence type="ECO:0000256" key="8">
    <source>
        <dbReference type="ARBA" id="ARBA00023779"/>
    </source>
</evidence>